<comment type="caution">
    <text evidence="1">The sequence shown here is derived from an EMBL/GenBank/DDBJ whole genome shotgun (WGS) entry which is preliminary data.</text>
</comment>
<name>A0A134B7R0_9PORP</name>
<evidence type="ECO:0000313" key="2">
    <source>
        <dbReference type="Proteomes" id="UP000070224"/>
    </source>
</evidence>
<proteinExistence type="predicted"/>
<sequence length="83" mass="9524">ARTMLFPPLDKKNTRDKAKGLRDHFGELYSESCIEDQSLIPRYGSRALGGKGHEGQNLSTFVWVLIHPWRWLAWASVIEKSLL</sequence>
<dbReference type="Proteomes" id="UP000070224">
    <property type="component" value="Unassembled WGS sequence"/>
</dbReference>
<reference evidence="2" key="1">
    <citation type="submission" date="2016-01" db="EMBL/GenBank/DDBJ databases">
        <authorList>
            <person name="Mitreva M."/>
            <person name="Pepin K.H."/>
            <person name="Mihindukulasuriya K.A."/>
            <person name="Fulton R."/>
            <person name="Fronick C."/>
            <person name="O'Laughlin M."/>
            <person name="Miner T."/>
            <person name="Herter B."/>
            <person name="Rosa B.A."/>
            <person name="Cordes M."/>
            <person name="Tomlinson C."/>
            <person name="Wollam A."/>
            <person name="Palsikar V.B."/>
            <person name="Mardis E.R."/>
            <person name="Wilson R.K."/>
        </authorList>
    </citation>
    <scope>NUCLEOTIDE SEQUENCE [LARGE SCALE GENOMIC DNA]</scope>
    <source>
        <strain evidence="2">KA00683</strain>
    </source>
</reference>
<gene>
    <name evidence="1" type="ORF">HMPREF3185_01219</name>
</gene>
<evidence type="ECO:0000313" key="1">
    <source>
        <dbReference type="EMBL" id="KXB75970.1"/>
    </source>
</evidence>
<feature type="non-terminal residue" evidence="1">
    <location>
        <position position="1"/>
    </location>
</feature>
<dbReference type="EMBL" id="LSDK01000081">
    <property type="protein sequence ID" value="KXB75970.1"/>
    <property type="molecule type" value="Genomic_DNA"/>
</dbReference>
<protein>
    <submittedName>
        <fullName evidence="1">Uncharacterized protein</fullName>
    </submittedName>
</protein>
<accession>A0A134B7R0</accession>
<dbReference type="AlphaFoldDB" id="A0A134B7R0"/>
<keyword evidence="2" id="KW-1185">Reference proteome</keyword>
<organism evidence="1 2">
    <name type="scientific">Porphyromonas somerae</name>
    <dbReference type="NCBI Taxonomy" id="322095"/>
    <lineage>
        <taxon>Bacteria</taxon>
        <taxon>Pseudomonadati</taxon>
        <taxon>Bacteroidota</taxon>
        <taxon>Bacteroidia</taxon>
        <taxon>Bacteroidales</taxon>
        <taxon>Porphyromonadaceae</taxon>
        <taxon>Porphyromonas</taxon>
    </lineage>
</organism>